<protein>
    <submittedName>
        <fullName evidence="2">Effector protein hopD2</fullName>
        <ecNumber evidence="2">3.1.3.48</ecNumber>
    </submittedName>
</protein>
<name>A0A6N3BEN5_CLOBU</name>
<dbReference type="InterPro" id="IPR029021">
    <property type="entry name" value="Prot-tyrosine_phosphatase-like"/>
</dbReference>
<dbReference type="Pfam" id="PF20958">
    <property type="entry name" value="GxGYxYP_N_3rd"/>
    <property type="match status" value="1"/>
</dbReference>
<dbReference type="Gene3D" id="3.20.20.490">
    <property type="entry name" value="GxGYxYP glycoside hydrolase, C-terminal domain"/>
    <property type="match status" value="1"/>
</dbReference>
<dbReference type="SMART" id="SM01301">
    <property type="entry name" value="PTPlike_phytase"/>
    <property type="match status" value="1"/>
</dbReference>
<dbReference type="EMBL" id="CACRTU010000012">
    <property type="protein sequence ID" value="VYU01614.1"/>
    <property type="molecule type" value="Genomic_DNA"/>
</dbReference>
<dbReference type="InterPro" id="IPR016130">
    <property type="entry name" value="Tyr_Pase_AS"/>
</dbReference>
<feature type="domain" description="Tyrosine specific protein phosphatases" evidence="1">
    <location>
        <begin position="195"/>
        <end position="243"/>
    </location>
</feature>
<keyword evidence="2" id="KW-0378">Hydrolase</keyword>
<dbReference type="InterPro" id="IPR048310">
    <property type="entry name" value="GxGYxYP_N_2nd"/>
</dbReference>
<dbReference type="SUPFAM" id="SSF52799">
    <property type="entry name" value="(Phosphotyrosine protein) phosphatases II"/>
    <property type="match status" value="1"/>
</dbReference>
<organism evidence="2">
    <name type="scientific">Clostridium butyricum</name>
    <dbReference type="NCBI Taxonomy" id="1492"/>
    <lineage>
        <taxon>Bacteria</taxon>
        <taxon>Bacillati</taxon>
        <taxon>Bacillota</taxon>
        <taxon>Clostridia</taxon>
        <taxon>Eubacteriales</taxon>
        <taxon>Clostridiaceae</taxon>
        <taxon>Clostridium</taxon>
    </lineage>
</organism>
<proteinExistence type="predicted"/>
<evidence type="ECO:0000313" key="2">
    <source>
        <dbReference type="EMBL" id="VYU01614.1"/>
    </source>
</evidence>
<dbReference type="Pfam" id="PF20957">
    <property type="entry name" value="GxGYxYP_N_2nd"/>
    <property type="match status" value="1"/>
</dbReference>
<dbReference type="InterPro" id="IPR025832">
    <property type="entry name" value="GxGYxYP_C"/>
</dbReference>
<dbReference type="EC" id="3.1.3.48" evidence="2"/>
<dbReference type="PANTHER" id="PTHR37321:SF1">
    <property type="entry name" value="EXPORTED PROTEIN"/>
    <property type="match status" value="1"/>
</dbReference>
<dbReference type="InterPro" id="IPR038410">
    <property type="entry name" value="GxGYxYP_C_sf"/>
</dbReference>
<dbReference type="InterPro" id="IPR000387">
    <property type="entry name" value="Tyr_Pase_dom"/>
</dbReference>
<dbReference type="InterPro" id="IPR032626">
    <property type="entry name" value="GxGYxYP_N_1st"/>
</dbReference>
<dbReference type="Pfam" id="PF16216">
    <property type="entry name" value="GxGYxYP_N"/>
    <property type="match status" value="1"/>
</dbReference>
<dbReference type="PROSITE" id="PS50056">
    <property type="entry name" value="TYR_PHOSPHATASE_2"/>
    <property type="match status" value="1"/>
</dbReference>
<gene>
    <name evidence="2" type="primary">hopD2_1</name>
    <name evidence="2" type="ORF">CBLFYP62_00024</name>
</gene>
<dbReference type="Pfam" id="PF14323">
    <property type="entry name" value="GxGYxYP_C"/>
    <property type="match status" value="1"/>
</dbReference>
<dbReference type="PROSITE" id="PS00383">
    <property type="entry name" value="TYR_PHOSPHATASE_1"/>
    <property type="match status" value="1"/>
</dbReference>
<reference evidence="2" key="1">
    <citation type="submission" date="2019-11" db="EMBL/GenBank/DDBJ databases">
        <authorList>
            <person name="Feng L."/>
        </authorList>
    </citation>
    <scope>NUCLEOTIDE SEQUENCE</scope>
    <source>
        <strain evidence="2">CButyricumLFYP62</strain>
    </source>
</reference>
<sequence>MKKIPKIYLSLLFTFIFLFTSFIYPINATSDLHIIQDYDNSDSLPNSFRKTTDISNANLLKSLNIKGLDKLNISGSGQFSEFNIKNLIKSIDSQLSIIDVDLREESHGFVNGTAISFANSNNSANAGLTLTEVIQKENDDLSSINLNNKLTLYNTNKSIKPKVIKNEKNLAEENNIGYLRIPVTDGNLPNDDMTNYFINFVNNQPENTWLHFHCKAGVGRTTTFMIMYDIMKNYNEVSLHDIIARQLLLGNIKSKTSLDFFVGKRYEFLNKFYSKFKNNEYNTSSLNTVDKCMPCYNNFNDALFNSAYIDGASNISYDTNVIEDDSYIKNTVIPKFLYVISENDMTKAEQTMIATLQGLIASKSENQIYILSPSEHDYEIWLKDLKKNYNVKYKKVKDPWSLLDKFKKYIYGYTLYSTVKGPSINNACTLASLNDSIAIDESIENVLNSYGITNLLEDCRETDKYWAYNTLWNSGLNHSTVIELPSDKFMSLRDYAILSKSLIFYEDDVNDTSFREAIFSSMDNGGRILGWGPDEHTNVSIASKCGIDMIAADWSYNLSVLSSYKSTPQSQNIKNDIKEEDGVHYITFIMSDGDNMQWLLGSNFSMKNWFGSPNRGNFNLGWSITPSLYYLAPTVFSKYYSSASSSKYSDNFVVSASGNGYMYPSKFPYEKLSDYTNRLNDYMSKVDQNYVLILDDEAFYKKDLWDKYTCNSNIDALLYLNYDINNAYKGKIIWSNDKPVISCRDLLWGGLEDENELISNINNRINSGYTNIKDPNSYTFVYVHVWSNTMDNVNDAINKLNKNPKVKIVTPDTFIKLIRNNVPHVDI</sequence>
<dbReference type="GO" id="GO:0004725">
    <property type="term" value="F:protein tyrosine phosphatase activity"/>
    <property type="evidence" value="ECO:0007669"/>
    <property type="project" value="UniProtKB-EC"/>
</dbReference>
<evidence type="ECO:0000259" key="1">
    <source>
        <dbReference type="PROSITE" id="PS50056"/>
    </source>
</evidence>
<dbReference type="Pfam" id="PF14566">
    <property type="entry name" value="PTPlike_phytase"/>
    <property type="match status" value="1"/>
</dbReference>
<dbReference type="PANTHER" id="PTHR37321">
    <property type="entry name" value="EXPORTED PROTEIN-RELATED"/>
    <property type="match status" value="1"/>
</dbReference>
<dbReference type="InterPro" id="IPR048309">
    <property type="entry name" value="GxGYxYP_N_3rd"/>
</dbReference>
<dbReference type="Gene3D" id="3.90.190.10">
    <property type="entry name" value="Protein tyrosine phosphatase superfamily"/>
    <property type="match status" value="1"/>
</dbReference>
<dbReference type="Gene3D" id="3.30.70.1690">
    <property type="match status" value="1"/>
</dbReference>
<accession>A0A6N3BEN5</accession>
<dbReference type="RefSeq" id="WP_156736467.1">
    <property type="nucleotide sequence ID" value="NZ_CACRTU010000012.1"/>
</dbReference>
<dbReference type="AlphaFoldDB" id="A0A6N3BEN5"/>